<dbReference type="AlphaFoldDB" id="A0A1S8AUY8"/>
<dbReference type="EMBL" id="LWLN01000001">
    <property type="protein sequence ID" value="OLZ40456.1"/>
    <property type="molecule type" value="Genomic_DNA"/>
</dbReference>
<feature type="region of interest" description="Disordered" evidence="1">
    <location>
        <begin position="1"/>
        <end position="79"/>
    </location>
</feature>
<dbReference type="RefSeq" id="WP_076144508.1">
    <property type="nucleotide sequence ID" value="NZ_LWLN01000001.1"/>
</dbReference>
<dbReference type="Proteomes" id="UP000189370">
    <property type="component" value="Unassembled WGS sequence"/>
</dbReference>
<feature type="compositionally biased region" description="Basic and acidic residues" evidence="1">
    <location>
        <begin position="41"/>
        <end position="58"/>
    </location>
</feature>
<accession>A0A1S8AUY8</accession>
<dbReference type="OrthoDB" id="170691at2157"/>
<protein>
    <submittedName>
        <fullName evidence="2">Uncharacterized protein</fullName>
    </submittedName>
</protein>
<proteinExistence type="predicted"/>
<gene>
    <name evidence="2" type="ORF">A6E15_05400</name>
</gene>
<keyword evidence="3" id="KW-1185">Reference proteome</keyword>
<reference evidence="3" key="1">
    <citation type="submission" date="2016-04" db="EMBL/GenBank/DDBJ databases">
        <authorList>
            <person name="Chen S.-C."/>
            <person name="Lai M.-C."/>
        </authorList>
    </citation>
    <scope>NUCLEOTIDE SEQUENCE [LARGE SCALE GENOMIC DNA]</scope>
    <source>
        <strain evidence="3">AB14</strain>
    </source>
</reference>
<evidence type="ECO:0000256" key="1">
    <source>
        <dbReference type="SAM" id="MobiDB-lite"/>
    </source>
</evidence>
<evidence type="ECO:0000313" key="2">
    <source>
        <dbReference type="EMBL" id="OLZ40456.1"/>
    </source>
</evidence>
<evidence type="ECO:0000313" key="3">
    <source>
        <dbReference type="Proteomes" id="UP000189370"/>
    </source>
</evidence>
<name>A0A1S8AUY8_9EURY</name>
<comment type="caution">
    <text evidence="2">The sequence shown here is derived from an EMBL/GenBank/DDBJ whole genome shotgun (WGS) entry which is preliminary data.</text>
</comment>
<sequence>MTDSDSQTDAGDETGGTDKTEQLRSLYLSVTDGDAEPVVESQREDSDRRELDEARADEAVGPAEIHGLGDAIEDPEPAD</sequence>
<organism evidence="2 3">
    <name type="scientific">Natrinema saccharevitans</name>
    <dbReference type="NCBI Taxonomy" id="301967"/>
    <lineage>
        <taxon>Archaea</taxon>
        <taxon>Methanobacteriati</taxon>
        <taxon>Methanobacteriota</taxon>
        <taxon>Stenosarchaea group</taxon>
        <taxon>Halobacteria</taxon>
        <taxon>Halobacteriales</taxon>
        <taxon>Natrialbaceae</taxon>
        <taxon>Natrinema</taxon>
    </lineage>
</organism>